<dbReference type="GO" id="GO:0009306">
    <property type="term" value="P:protein secretion"/>
    <property type="evidence" value="ECO:0007669"/>
    <property type="project" value="InterPro"/>
</dbReference>
<dbReference type="InterPro" id="IPR001775">
    <property type="entry name" value="GspD/PilQ"/>
</dbReference>
<evidence type="ECO:0000256" key="3">
    <source>
        <dbReference type="RuleBase" id="RU004003"/>
    </source>
</evidence>
<dbReference type="Proteomes" id="UP000018914">
    <property type="component" value="Chromosome"/>
</dbReference>
<accession>W0DEH8</accession>
<protein>
    <submittedName>
        <fullName evidence="5">Type II and III secretion system protein</fullName>
    </submittedName>
</protein>
<dbReference type="InterPro" id="IPR051808">
    <property type="entry name" value="Type_IV_pilus_biogenesis"/>
</dbReference>
<gene>
    <name evidence="5" type="ORF">THERU_00845</name>
</gene>
<evidence type="ECO:0000259" key="4">
    <source>
        <dbReference type="Pfam" id="PF00263"/>
    </source>
</evidence>
<dbReference type="EMBL" id="CP007028">
    <property type="protein sequence ID" value="AHE95443.1"/>
    <property type="molecule type" value="Genomic_DNA"/>
</dbReference>
<evidence type="ECO:0000256" key="2">
    <source>
        <dbReference type="ARBA" id="ARBA00023136"/>
    </source>
</evidence>
<dbReference type="GO" id="GO:0016020">
    <property type="term" value="C:membrane"/>
    <property type="evidence" value="ECO:0007669"/>
    <property type="project" value="UniProtKB-SubCell"/>
</dbReference>
<proteinExistence type="inferred from homology"/>
<evidence type="ECO:0000313" key="6">
    <source>
        <dbReference type="Proteomes" id="UP000018914"/>
    </source>
</evidence>
<dbReference type="Gene3D" id="3.30.1370.120">
    <property type="match status" value="1"/>
</dbReference>
<dbReference type="InterPro" id="IPR038591">
    <property type="entry name" value="NolW-like_sf"/>
</dbReference>
<reference evidence="5 6" key="1">
    <citation type="submission" date="2013-12" db="EMBL/GenBank/DDBJ databases">
        <authorList>
            <consortium name="DOE Joint Genome Institute"/>
            <person name="Eisen J."/>
            <person name="Huntemann M."/>
            <person name="Han J."/>
            <person name="Chen A."/>
            <person name="Kyrpides N."/>
            <person name="Mavromatis K."/>
            <person name="Markowitz V."/>
            <person name="Palaniappan K."/>
            <person name="Ivanova N."/>
            <person name="Schaumberg A."/>
            <person name="Pati A."/>
            <person name="Liolios K."/>
            <person name="Nordberg H.P."/>
            <person name="Cantor M.N."/>
            <person name="Hua S.X."/>
            <person name="Woyke T."/>
        </authorList>
    </citation>
    <scope>NUCLEOTIDE SEQUENCE [LARGE SCALE GENOMIC DNA]</scope>
    <source>
        <strain evidence="5 6">DSM 23557</strain>
    </source>
</reference>
<comment type="subcellular location">
    <subcellularLocation>
        <location evidence="1">Membrane</location>
    </subcellularLocation>
</comment>
<dbReference type="Gene3D" id="3.55.50.30">
    <property type="match status" value="1"/>
</dbReference>
<dbReference type="KEGG" id="trd:THERU_00845"/>
<keyword evidence="2" id="KW-0472">Membrane</keyword>
<name>W0DEH8_9AQUI</name>
<dbReference type="InterPro" id="IPR004846">
    <property type="entry name" value="T2SS/T3SS_dom"/>
</dbReference>
<keyword evidence="6" id="KW-1185">Reference proteome</keyword>
<dbReference type="PANTHER" id="PTHR30604:SF1">
    <property type="entry name" value="DNA UTILIZATION PROTEIN HOFQ"/>
    <property type="match status" value="1"/>
</dbReference>
<dbReference type="OrthoDB" id="9779724at2"/>
<comment type="similarity">
    <text evidence="3">Belongs to the bacterial secretin family.</text>
</comment>
<dbReference type="HOGENOM" id="CLU_024301_0_0_0"/>
<dbReference type="Pfam" id="PF00263">
    <property type="entry name" value="Secretin"/>
    <property type="match status" value="1"/>
</dbReference>
<sequence length="578" mass="64484">MKKLLLIILCALVNLAYATTLREMRFENTKLETVLKALFQVAELNVIFDPNISADLQKPVSVSVFKPMPIGEAINLILKEYGLIAVPVDTKVYRITKAGELTLSVGALGEDQVRKIVSFLKERVSPSAEIVIDRTLGTIYIRDEEARIKRLEPALRDFQRVAERIAPVEERITRVFYLKNIDVEEAYRLILPKIKKDTVITKVPTFNALVITDTPSQIEEYTKTLKSFLTETPRERRPITKIFYLKYISPEEFIRMIEPLRSEAGVILSGGGFKVETAPQQPQAVAGQQAQAQVQTAPTPILKEFNAVMITDYPEVIENIMDRFKEYISEEPVRIRIEARITEVSEEALRELGINWNALFSNAPVPQAWFGGVGSNVRAESPPPPWWPIPGLSPEPGGIAIFTYHKGMLNALNLRISALERIAAIKNIAKPSVLTINGQKATIKQGIQVPYQTAAVGAGGTAVPNIQFKDVVLQLDVTPIVSPDGRIMMEIELKRDTLGIQTPVGPAINTKEVKTKVIVEDGQTIVIGGVIDEQNNTTNEGIPRLVRVPLLKYLFGQERVNTRNSELLIFITPLLVRQ</sequence>
<dbReference type="PRINTS" id="PR00811">
    <property type="entry name" value="BCTERIALGSPD"/>
</dbReference>
<evidence type="ECO:0000313" key="5">
    <source>
        <dbReference type="EMBL" id="AHE95443.1"/>
    </source>
</evidence>
<dbReference type="PANTHER" id="PTHR30604">
    <property type="entry name" value="PROTEIN TRANSPORT PROTEIN HOFQ"/>
    <property type="match status" value="1"/>
</dbReference>
<dbReference type="AlphaFoldDB" id="W0DEH8"/>
<dbReference type="RefSeq" id="WP_025305390.1">
    <property type="nucleotide sequence ID" value="NZ_CP007028.1"/>
</dbReference>
<dbReference type="eggNOG" id="COG4796">
    <property type="taxonomic scope" value="Bacteria"/>
</dbReference>
<evidence type="ECO:0000256" key="1">
    <source>
        <dbReference type="ARBA" id="ARBA00004370"/>
    </source>
</evidence>
<feature type="domain" description="Type II/III secretion system secretin-like" evidence="4">
    <location>
        <begin position="418"/>
        <end position="576"/>
    </location>
</feature>
<organism evidence="6">
    <name type="scientific">Thermocrinis ruber</name>
    <dbReference type="NCBI Taxonomy" id="75906"/>
    <lineage>
        <taxon>Bacteria</taxon>
        <taxon>Pseudomonadati</taxon>
        <taxon>Aquificota</taxon>
        <taxon>Aquificia</taxon>
        <taxon>Aquificales</taxon>
        <taxon>Aquificaceae</taxon>
        <taxon>Thermocrinis</taxon>
    </lineage>
</organism>
<dbReference type="STRING" id="75906.THERU_00845"/>